<keyword evidence="1" id="KW-1133">Transmembrane helix</keyword>
<comment type="caution">
    <text evidence="2">The sequence shown here is derived from an EMBL/GenBank/DDBJ whole genome shotgun (WGS) entry which is preliminary data.</text>
</comment>
<protein>
    <submittedName>
        <fullName evidence="2">DUF2484 family protein</fullName>
    </submittedName>
</protein>
<dbReference type="InterPro" id="IPR018919">
    <property type="entry name" value="DUF2484"/>
</dbReference>
<keyword evidence="1" id="KW-0472">Membrane</keyword>
<dbReference type="EMBL" id="QWJJ01000006">
    <property type="protein sequence ID" value="RII39283.1"/>
    <property type="molecule type" value="Genomic_DNA"/>
</dbReference>
<dbReference type="Pfam" id="PF10658">
    <property type="entry name" value="DUF2484"/>
    <property type="match status" value="1"/>
</dbReference>
<evidence type="ECO:0000313" key="3">
    <source>
        <dbReference type="Proteomes" id="UP000265848"/>
    </source>
</evidence>
<name>A0A399J1I1_9RHOB</name>
<evidence type="ECO:0000313" key="2">
    <source>
        <dbReference type="EMBL" id="RII39283.1"/>
    </source>
</evidence>
<gene>
    <name evidence="2" type="ORF">DL237_08290</name>
</gene>
<organism evidence="2 3">
    <name type="scientific">Pseudooceanicola sediminis</name>
    <dbReference type="NCBI Taxonomy" id="2211117"/>
    <lineage>
        <taxon>Bacteria</taxon>
        <taxon>Pseudomonadati</taxon>
        <taxon>Pseudomonadota</taxon>
        <taxon>Alphaproteobacteria</taxon>
        <taxon>Rhodobacterales</taxon>
        <taxon>Paracoccaceae</taxon>
        <taxon>Pseudooceanicola</taxon>
    </lineage>
</organism>
<feature type="transmembrane region" description="Helical" evidence="1">
    <location>
        <begin position="52"/>
        <end position="69"/>
    </location>
</feature>
<evidence type="ECO:0000256" key="1">
    <source>
        <dbReference type="SAM" id="Phobius"/>
    </source>
</evidence>
<feature type="transmembrane region" description="Helical" evidence="1">
    <location>
        <begin position="28"/>
        <end position="45"/>
    </location>
</feature>
<accession>A0A399J1I1</accession>
<dbReference type="AlphaFoldDB" id="A0A399J1I1"/>
<keyword evidence="1" id="KW-0812">Transmembrane</keyword>
<sequence length="81" mass="8939">MSESISLVLIWGLAANLAAILPRQQDDWTPAYILIAIGIPILGYVTMQHGPWAGLIVLVAGMAALRWPVVNFGRWLRSRID</sequence>
<keyword evidence="3" id="KW-1185">Reference proteome</keyword>
<dbReference type="Proteomes" id="UP000265848">
    <property type="component" value="Unassembled WGS sequence"/>
</dbReference>
<proteinExistence type="predicted"/>
<dbReference type="OrthoDB" id="7862849at2"/>
<reference evidence="2 3" key="1">
    <citation type="submission" date="2018-08" db="EMBL/GenBank/DDBJ databases">
        <title>Pseudooceanicola sediminis CY03 in the family Rhodobacteracea.</title>
        <authorList>
            <person name="Zhang Y.-J."/>
        </authorList>
    </citation>
    <scope>NUCLEOTIDE SEQUENCE [LARGE SCALE GENOMIC DNA]</scope>
    <source>
        <strain evidence="2 3">CY03</strain>
    </source>
</reference>